<evidence type="ECO:0000313" key="2">
    <source>
        <dbReference type="EMBL" id="KAF2753439.1"/>
    </source>
</evidence>
<dbReference type="AlphaFoldDB" id="A0A6A6VU66"/>
<evidence type="ECO:0000256" key="1">
    <source>
        <dbReference type="SAM" id="MobiDB-lite"/>
    </source>
</evidence>
<reference evidence="2" key="1">
    <citation type="journal article" date="2020" name="Stud. Mycol.">
        <title>101 Dothideomycetes genomes: a test case for predicting lifestyles and emergence of pathogens.</title>
        <authorList>
            <person name="Haridas S."/>
            <person name="Albert R."/>
            <person name="Binder M."/>
            <person name="Bloem J."/>
            <person name="Labutti K."/>
            <person name="Salamov A."/>
            <person name="Andreopoulos B."/>
            <person name="Baker S."/>
            <person name="Barry K."/>
            <person name="Bills G."/>
            <person name="Bluhm B."/>
            <person name="Cannon C."/>
            <person name="Castanera R."/>
            <person name="Culley D."/>
            <person name="Daum C."/>
            <person name="Ezra D."/>
            <person name="Gonzalez J."/>
            <person name="Henrissat B."/>
            <person name="Kuo A."/>
            <person name="Liang C."/>
            <person name="Lipzen A."/>
            <person name="Lutzoni F."/>
            <person name="Magnuson J."/>
            <person name="Mondo S."/>
            <person name="Nolan M."/>
            <person name="Ohm R."/>
            <person name="Pangilinan J."/>
            <person name="Park H.-J."/>
            <person name="Ramirez L."/>
            <person name="Alfaro M."/>
            <person name="Sun H."/>
            <person name="Tritt A."/>
            <person name="Yoshinaga Y."/>
            <person name="Zwiers L.-H."/>
            <person name="Turgeon B."/>
            <person name="Goodwin S."/>
            <person name="Spatafora J."/>
            <person name="Crous P."/>
            <person name="Grigoriev I."/>
        </authorList>
    </citation>
    <scope>NUCLEOTIDE SEQUENCE</scope>
    <source>
        <strain evidence="2">CBS 121739</strain>
    </source>
</reference>
<dbReference type="CDD" id="cd00065">
    <property type="entry name" value="FYVE_like_SF"/>
    <property type="match status" value="1"/>
</dbReference>
<evidence type="ECO:0000313" key="3">
    <source>
        <dbReference type="Proteomes" id="UP000799437"/>
    </source>
</evidence>
<sequence>MVVLVDLDEAPSTPSLLEPPPHPGEHRRGGTLQEINLEKEEEDDARPNPNINGFSAALSCYPIVSQLASQIDLNTLHDLSRTCRQFRANLLQYRRQLVTQTLRCANEDQPVNASLADRFRESHSAWVGQSLGSYSHRITSGKIGQCARDMVGDCRRCGKIVCRNCTIKPPPTNAMHGRHRRLCTPCTKAPLALHFQNRLPALPSPHGTPSQRSTPSPEPLPALTPVSSNVETPPAFTVEAFARTPCSCADALWLCQPCGLSLRSDDTTYYRGWTWRTRYSEYLGGLGTGVGEGDQGVACGRESTCLAARTLEKERDASDAELAAQLAQNVQVERDGTGRSWRGGSWTVQEIENVGGGMRMKTKTMERIGAVVKEFEDERDGQRAPLAREKAGERRSWCSWCRRVIPGQKDL</sequence>
<dbReference type="GeneID" id="54486904"/>
<feature type="region of interest" description="Disordered" evidence="1">
    <location>
        <begin position="199"/>
        <end position="228"/>
    </location>
</feature>
<dbReference type="SUPFAM" id="SSF57903">
    <property type="entry name" value="FYVE/PHD zinc finger"/>
    <property type="match status" value="1"/>
</dbReference>
<gene>
    <name evidence="2" type="ORF">EJ05DRAFT_490136</name>
</gene>
<dbReference type="InterPro" id="IPR011011">
    <property type="entry name" value="Znf_FYVE_PHD"/>
</dbReference>
<dbReference type="Proteomes" id="UP000799437">
    <property type="component" value="Unassembled WGS sequence"/>
</dbReference>
<feature type="region of interest" description="Disordered" evidence="1">
    <location>
        <begin position="9"/>
        <end position="29"/>
    </location>
</feature>
<protein>
    <recommendedName>
        <fullName evidence="4">F-box domain-containing protein</fullName>
    </recommendedName>
</protein>
<organism evidence="2 3">
    <name type="scientific">Pseudovirgaria hyperparasitica</name>
    <dbReference type="NCBI Taxonomy" id="470096"/>
    <lineage>
        <taxon>Eukaryota</taxon>
        <taxon>Fungi</taxon>
        <taxon>Dikarya</taxon>
        <taxon>Ascomycota</taxon>
        <taxon>Pezizomycotina</taxon>
        <taxon>Dothideomycetes</taxon>
        <taxon>Dothideomycetes incertae sedis</taxon>
        <taxon>Acrospermales</taxon>
        <taxon>Acrospermaceae</taxon>
        <taxon>Pseudovirgaria</taxon>
    </lineage>
</organism>
<dbReference type="EMBL" id="ML996584">
    <property type="protein sequence ID" value="KAF2753439.1"/>
    <property type="molecule type" value="Genomic_DNA"/>
</dbReference>
<name>A0A6A6VU66_9PEZI</name>
<accession>A0A6A6VU66</accession>
<proteinExistence type="predicted"/>
<evidence type="ECO:0008006" key="4">
    <source>
        <dbReference type="Google" id="ProtNLM"/>
    </source>
</evidence>
<dbReference type="RefSeq" id="XP_033595890.1">
    <property type="nucleotide sequence ID" value="XM_033745850.1"/>
</dbReference>
<keyword evidence="3" id="KW-1185">Reference proteome</keyword>
<dbReference type="OrthoDB" id="5288318at2759"/>